<protein>
    <submittedName>
        <fullName evidence="1">CotH kinase family protein</fullName>
    </submittedName>
</protein>
<dbReference type="PANTHER" id="PTHR40050">
    <property type="entry name" value="INNER SPORE COAT PROTEIN H"/>
    <property type="match status" value="1"/>
</dbReference>
<name>A0ABT8V7N7_9BACL</name>
<sequence length="351" mass="41301">MDLLVRNILIQERQQRFLKENLWTDKFADAWYVSGGIPEPIKVRYRGGHTRDYKKKSYEIVRNGKTVHFNAEYDDPSMMRNALSFRFFEMIGVPSPKTRHCRLNLNGKSQGVYLEIEAVDRYFFRRRNLSVQSLVYATNDDANFRLISPETKKRKRSLFDGYRLMLGGSSDKEQIKQFISSVNTLNSSKLYGYLSDQLDIDNYLRWLAGAVLTGNYDGFNQNYALYRHKIRQKYRIIPWDYEGTWGRDSYGRLCGSSPVPVTGYNLLTKKLLSYAKVRTKYKELVRSILNSVFTVKRLEPVIRHMHAGIAPYIREDRTRRWSSAVFDREPDLMLNYVKERRNIISSELSKL</sequence>
<evidence type="ECO:0000313" key="1">
    <source>
        <dbReference type="EMBL" id="MDO3676477.1"/>
    </source>
</evidence>
<dbReference type="RefSeq" id="WP_302877502.1">
    <property type="nucleotide sequence ID" value="NZ_JAUMKJ010000005.1"/>
</dbReference>
<dbReference type="Proteomes" id="UP001168883">
    <property type="component" value="Unassembled WGS sequence"/>
</dbReference>
<keyword evidence="1" id="KW-0808">Transferase</keyword>
<dbReference type="Pfam" id="PF08757">
    <property type="entry name" value="CotH"/>
    <property type="match status" value="1"/>
</dbReference>
<keyword evidence="2" id="KW-1185">Reference proteome</keyword>
<dbReference type="PANTHER" id="PTHR40050:SF1">
    <property type="entry name" value="INNER SPORE COAT PROTEIN H"/>
    <property type="match status" value="1"/>
</dbReference>
<gene>
    <name evidence="1" type="ORF">Q3C12_05640</name>
</gene>
<dbReference type="GO" id="GO:0016301">
    <property type="term" value="F:kinase activity"/>
    <property type="evidence" value="ECO:0007669"/>
    <property type="project" value="UniProtKB-KW"/>
</dbReference>
<proteinExistence type="predicted"/>
<accession>A0ABT8V7N7</accession>
<comment type="caution">
    <text evidence="1">The sequence shown here is derived from an EMBL/GenBank/DDBJ whole genome shotgun (WGS) entry which is preliminary data.</text>
</comment>
<organism evidence="1 2">
    <name type="scientific">Paenibacillus ehimensis</name>
    <dbReference type="NCBI Taxonomy" id="79264"/>
    <lineage>
        <taxon>Bacteria</taxon>
        <taxon>Bacillati</taxon>
        <taxon>Bacillota</taxon>
        <taxon>Bacilli</taxon>
        <taxon>Bacillales</taxon>
        <taxon>Paenibacillaceae</taxon>
        <taxon>Paenibacillus</taxon>
    </lineage>
</organism>
<keyword evidence="1" id="KW-0418">Kinase</keyword>
<dbReference type="InterPro" id="IPR014867">
    <property type="entry name" value="Spore_coat_CotH_CotH2/3/7"/>
</dbReference>
<dbReference type="EMBL" id="JAUMKJ010000005">
    <property type="protein sequence ID" value="MDO3676477.1"/>
    <property type="molecule type" value="Genomic_DNA"/>
</dbReference>
<evidence type="ECO:0000313" key="2">
    <source>
        <dbReference type="Proteomes" id="UP001168883"/>
    </source>
</evidence>
<reference evidence="1" key="1">
    <citation type="submission" date="2023-07" db="EMBL/GenBank/DDBJ databases">
        <authorList>
            <person name="Aktuganov G."/>
            <person name="Boyko T."/>
            <person name="Delegan Y."/>
            <person name="Galimzianova N."/>
            <person name="Gilvanova E."/>
            <person name="Korobov V."/>
            <person name="Kuzmina L."/>
            <person name="Melentiev A."/>
            <person name="Milman P."/>
            <person name="Ryabova A."/>
            <person name="Stupak E."/>
            <person name="Yasakov T."/>
            <person name="Zharikova N."/>
            <person name="Zhurenko E."/>
        </authorList>
    </citation>
    <scope>NUCLEOTIDE SEQUENCE</scope>
    <source>
        <strain evidence="1">IB-739</strain>
    </source>
</reference>